<dbReference type="InterPro" id="IPR050697">
    <property type="entry name" value="Adenylyl/Guanylyl_Cyclase_3/4"/>
</dbReference>
<dbReference type="CDD" id="cd07302">
    <property type="entry name" value="CHD"/>
    <property type="match status" value="1"/>
</dbReference>
<keyword evidence="1" id="KW-0802">TPR repeat</keyword>
<dbReference type="EMBL" id="CP062229">
    <property type="protein sequence ID" value="UVC18439.1"/>
    <property type="molecule type" value="Genomic_DNA"/>
</dbReference>
<dbReference type="Gene3D" id="3.30.70.1230">
    <property type="entry name" value="Nucleotide cyclase"/>
    <property type="match status" value="1"/>
</dbReference>
<dbReference type="InterPro" id="IPR029787">
    <property type="entry name" value="Nucleotide_cyclase"/>
</dbReference>
<accession>A0ABY5R5H1</accession>
<name>A0ABY5R5H1_9HYPH</name>
<evidence type="ECO:0000256" key="1">
    <source>
        <dbReference type="PROSITE-ProRule" id="PRU00339"/>
    </source>
</evidence>
<dbReference type="PROSITE" id="PS50125">
    <property type="entry name" value="GUANYLATE_CYCLASE_2"/>
    <property type="match status" value="1"/>
</dbReference>
<sequence>MADERPQRRLAAILAADVVGYSLLMGQDESGTLATLKARRREVLEPLVARYHGRIFKVTGDGVLVEFGSAVNAVQCAVDLQHDMASANSDLPEARRIALRIGVNLGDIIVEGSDLYGDGINIAARLEGVAEPGSVLVSGTVFDYVRNKVKAGFEDLGTQTLKNIAEPVRVYRVTGTGRVSVTTPRAVTDKPSIAVLPLVNMSGDPEQAYFADGITDDIIIELSRFRELSVTGRNSSFVYRDKAVNLQQIGRELGVQYLLEGSVRKLGSRVRITAQLIDTATGTHVWAERYDRDIQGIFDVQDEIIGMIVATLSGHIINATTMRAKRKPPSSWQAYDCFLMGMECYGLPRMRENVKRAIEFFQKAIETDPQYARAYGKLGASYTLLAVNTRGDFDARARAMASAQRYAQKGVSLDGSDADSLLALGYVLLDSGSFVEGEHLIERAYALNPHNVDIAMSYVTALSIFGQAERAIELAEAVIHHNPGHSDADLFDLAVAHFFAHHNDEAIALFDQLPEVPENREIVSAAYAHAGRIEQARRHAMQYVEELRGSWVGDPAADVSDYLRWEFKYNCPWKRPEDIAHVLDGLRKAGLP</sequence>
<dbReference type="Pfam" id="PF00211">
    <property type="entry name" value="Guanylate_cyc"/>
    <property type="match status" value="1"/>
</dbReference>
<dbReference type="Gene3D" id="3.40.50.10070">
    <property type="entry name" value="TolB, N-terminal domain"/>
    <property type="match status" value="1"/>
</dbReference>
<keyword evidence="4" id="KW-1185">Reference proteome</keyword>
<dbReference type="PROSITE" id="PS50005">
    <property type="entry name" value="TPR"/>
    <property type="match status" value="1"/>
</dbReference>
<dbReference type="Gene3D" id="1.25.40.10">
    <property type="entry name" value="Tetratricopeptide repeat domain"/>
    <property type="match status" value="1"/>
</dbReference>
<feature type="repeat" description="TPR" evidence="1">
    <location>
        <begin position="418"/>
        <end position="451"/>
    </location>
</feature>
<evidence type="ECO:0000313" key="4">
    <source>
        <dbReference type="Proteomes" id="UP001058098"/>
    </source>
</evidence>
<evidence type="ECO:0000259" key="2">
    <source>
        <dbReference type="PROSITE" id="PS50125"/>
    </source>
</evidence>
<dbReference type="PANTHER" id="PTHR43081:SF19">
    <property type="entry name" value="PH-SENSITIVE ADENYLATE CYCLASE RV1264"/>
    <property type="match status" value="1"/>
</dbReference>
<feature type="domain" description="Guanylate cyclase" evidence="2">
    <location>
        <begin position="12"/>
        <end position="127"/>
    </location>
</feature>
<proteinExistence type="predicted"/>
<protein>
    <recommendedName>
        <fullName evidence="2">Guanylate cyclase domain-containing protein</fullName>
    </recommendedName>
</protein>
<dbReference type="RefSeq" id="WP_258123327.1">
    <property type="nucleotide sequence ID" value="NZ_CP062229.1"/>
</dbReference>
<dbReference type="Proteomes" id="UP001058098">
    <property type="component" value="Chromosome"/>
</dbReference>
<dbReference type="SUPFAM" id="SSF52964">
    <property type="entry name" value="TolB, N-terminal domain"/>
    <property type="match status" value="1"/>
</dbReference>
<gene>
    <name evidence="3" type="ORF">IHQ72_16015</name>
</gene>
<dbReference type="InterPro" id="IPR001054">
    <property type="entry name" value="A/G_cyclase"/>
</dbReference>
<dbReference type="SUPFAM" id="SSF48452">
    <property type="entry name" value="TPR-like"/>
    <property type="match status" value="1"/>
</dbReference>
<reference evidence="3" key="1">
    <citation type="submission" date="2020-09" db="EMBL/GenBank/DDBJ databases">
        <title>Rhizobia associated with sainfoin plants.</title>
        <authorList>
            <person name="Asharfi S."/>
            <person name="Kuzmanovic N."/>
            <person name="Bunk B."/>
            <person name="Sproeer C."/>
            <person name="Becker M."/>
            <person name="Thuenen T."/>
        </authorList>
    </citation>
    <scope>NUCLEOTIDE SEQUENCE</scope>
    <source>
        <strain evidence="3">OM4</strain>
    </source>
</reference>
<dbReference type="InterPro" id="IPR019734">
    <property type="entry name" value="TPR_rpt"/>
</dbReference>
<dbReference type="Pfam" id="PF14559">
    <property type="entry name" value="TPR_19"/>
    <property type="match status" value="1"/>
</dbReference>
<organism evidence="3 4">
    <name type="scientific">Mesorhizobium onobrychidis</name>
    <dbReference type="NCBI Taxonomy" id="2775404"/>
    <lineage>
        <taxon>Bacteria</taxon>
        <taxon>Pseudomonadati</taxon>
        <taxon>Pseudomonadota</taxon>
        <taxon>Alphaproteobacteria</taxon>
        <taxon>Hyphomicrobiales</taxon>
        <taxon>Phyllobacteriaceae</taxon>
        <taxon>Mesorhizobium</taxon>
    </lineage>
</organism>
<evidence type="ECO:0000313" key="3">
    <source>
        <dbReference type="EMBL" id="UVC18439.1"/>
    </source>
</evidence>
<dbReference type="PANTHER" id="PTHR43081">
    <property type="entry name" value="ADENYLATE CYCLASE, TERMINAL-DIFFERENTIATION SPECIFIC-RELATED"/>
    <property type="match status" value="1"/>
</dbReference>
<dbReference type="InterPro" id="IPR011990">
    <property type="entry name" value="TPR-like_helical_dom_sf"/>
</dbReference>
<dbReference type="SUPFAM" id="SSF55073">
    <property type="entry name" value="Nucleotide cyclase"/>
    <property type="match status" value="1"/>
</dbReference>